<dbReference type="AlphaFoldDB" id="A0A0D6MPX8"/>
<reference evidence="1 2" key="1">
    <citation type="submission" date="2012-10" db="EMBL/GenBank/DDBJ databases">
        <title>Genome sequencing of Tanticharoenia sakaeratensis NBRC 103193.</title>
        <authorList>
            <person name="Azuma Y."/>
            <person name="Hadano H."/>
            <person name="Hirakawa H."/>
            <person name="Matsushita K."/>
        </authorList>
    </citation>
    <scope>NUCLEOTIDE SEQUENCE [LARGE SCALE GENOMIC DNA]</scope>
    <source>
        <strain evidence="1 2">NBRC 103193</strain>
    </source>
</reference>
<protein>
    <submittedName>
        <fullName evidence="1">Uncharacterized protein</fullName>
    </submittedName>
</protein>
<accession>A0A0D6MPX8</accession>
<name>A0A0D6MPX8_9PROT</name>
<comment type="caution">
    <text evidence="1">The sequence shown here is derived from an EMBL/GenBank/DDBJ whole genome shotgun (WGS) entry which is preliminary data.</text>
</comment>
<dbReference type="EMBL" id="BALE01000048">
    <property type="protein sequence ID" value="GAN55501.1"/>
    <property type="molecule type" value="Genomic_DNA"/>
</dbReference>
<gene>
    <name evidence="1" type="ORF">Tasa_048_126</name>
</gene>
<proteinExistence type="predicted"/>
<dbReference type="STRING" id="1231623.Tasa_048_126"/>
<organism evidence="1 2">
    <name type="scientific">Tanticharoenia sakaeratensis NBRC 103193</name>
    <dbReference type="NCBI Taxonomy" id="1231623"/>
    <lineage>
        <taxon>Bacteria</taxon>
        <taxon>Pseudomonadati</taxon>
        <taxon>Pseudomonadota</taxon>
        <taxon>Alphaproteobacteria</taxon>
        <taxon>Acetobacterales</taxon>
        <taxon>Acetobacteraceae</taxon>
        <taxon>Tanticharoenia</taxon>
    </lineage>
</organism>
<evidence type="ECO:0000313" key="2">
    <source>
        <dbReference type="Proteomes" id="UP000032679"/>
    </source>
</evidence>
<keyword evidence="2" id="KW-1185">Reference proteome</keyword>
<dbReference type="Proteomes" id="UP000032679">
    <property type="component" value="Unassembled WGS sequence"/>
</dbReference>
<evidence type="ECO:0000313" key="1">
    <source>
        <dbReference type="EMBL" id="GAN55501.1"/>
    </source>
</evidence>
<sequence>MLETGPCAGLFFIGTVWDQAGQAAMTETVRQRTRERDAIYPDISGETCAIKLVANFTF</sequence>